<feature type="region of interest" description="Disordered" evidence="1">
    <location>
        <begin position="485"/>
        <end position="639"/>
    </location>
</feature>
<feature type="compositionally biased region" description="Polar residues" evidence="1">
    <location>
        <begin position="230"/>
        <end position="240"/>
    </location>
</feature>
<feature type="compositionally biased region" description="Basic and acidic residues" evidence="1">
    <location>
        <begin position="911"/>
        <end position="923"/>
    </location>
</feature>
<reference evidence="2 3" key="1">
    <citation type="submission" date="2024-01" db="EMBL/GenBank/DDBJ databases">
        <authorList>
            <person name="Allen C."/>
            <person name="Tagirdzhanova G."/>
        </authorList>
    </citation>
    <scope>NUCLEOTIDE SEQUENCE [LARGE SCALE GENOMIC DNA]</scope>
</reference>
<gene>
    <name evidence="2" type="ORF">SEUCBS140593_004362</name>
</gene>
<feature type="compositionally biased region" description="Low complexity" evidence="1">
    <location>
        <begin position="757"/>
        <end position="769"/>
    </location>
</feature>
<feature type="compositionally biased region" description="Polar residues" evidence="1">
    <location>
        <begin position="1280"/>
        <end position="1297"/>
    </location>
</feature>
<organism evidence="2 3">
    <name type="scientific">Sporothrix eucalyptigena</name>
    <dbReference type="NCBI Taxonomy" id="1812306"/>
    <lineage>
        <taxon>Eukaryota</taxon>
        <taxon>Fungi</taxon>
        <taxon>Dikarya</taxon>
        <taxon>Ascomycota</taxon>
        <taxon>Pezizomycotina</taxon>
        <taxon>Sordariomycetes</taxon>
        <taxon>Sordariomycetidae</taxon>
        <taxon>Ophiostomatales</taxon>
        <taxon>Ophiostomataceae</taxon>
        <taxon>Sporothrix</taxon>
    </lineage>
</organism>
<feature type="compositionally biased region" description="Polar residues" evidence="1">
    <location>
        <begin position="1195"/>
        <end position="1205"/>
    </location>
</feature>
<sequence length="1440" mass="153895">MNRFRTKKKVKEEAAASTGRASSDEQHSFMGFRRKQKAPEEEKKQIDITNVLPPSDDFRTSLLMTGLSARFSMLREQDDPNTKIGKALDDSVLFPKRQSKLMDFGFRGLDDIAEVESIRAPPPFMRTNSYASDTDSLQDSIMNRTRPTDGNNLFGGRQKIYRIPAGGASSKNVAEGGMGGRALYENDVALSAFQRLRQEKKERFLDYDDDSQDAVGSSTVPSLLSADTYEATSYQRSESPSPIEYNLRRETSSTTSSGARNSTAATSVTSQPGTTTKEWQSPLLQSSSSQAAPGSGSTTPSGTTVERMPTSRIRRLYEQGLNQDLHEQQSSALSRIDTLTGKRMLRSKTPDLSAASSPTTNFYFGDRIGPGAGTVSSTLERLERRQALAKASAPNLRSMSPPMSGSSVGSTAQPSNEPANLKMLDGAPESKNPFPSSPPLSPPVSEAGGDHSILTIQPNDVGKATALGMFQKPALPYDESRFAQRQLQLQQGRETPTERTRSDSDAAQTTNATVSTLPPTLNTPSVASNEDGAKTQTTFLFDDDDEDDDATPPQIALQSNTPRPQVLLQRPSDADHPAFRQSAMPAPLSPARPTDSFSIPAPDVPEPFVPSTEATTAKEAGGPPVDSPTLGPGGGLSGMVLQHLRSTSNASSVYSTVSPQNNEFETPLTINRITTSITSGSLDLKIGQPWDDQNWTASVYSSISGTEATDKKEPEPEPELPSLPPPPPPQKIATQRPPIPEAPKNMFADVETTKAPSLRSVSSRSRITSVADSNRSSNNLDGENEDDDFASQLANARKRVQERLTTYVESDSSRNTSPLLAPTELASQPPPIKSNPLGILRAKSSRGSLLERSRDVSQSKSLRKLGIGSSTMSTAPSPSKQSFEDMSSPLPTPPVGGTLSAGDGFSLEALQEEREDKQRRSQEDSYFSNAPASVPASATTADQSPAVASSFTSAPRSSTETDVDDADEEAGAKGASSEDNNMHPGLRAFRNARRQLQKRKELETLARHQGDGANGSPPESTAEAPFGDQSPPRRERRPTLSSAAPGRDRKPPPVYYQQRDPSQESRGSSNGNGDSRSRSASRTGSRTSGQTERDRSGSEASNGGGYSRHPPSRVRTNQAGPGYDEFQHHQPGHNHNNHLGPPNRQGMPMRSPGLPGTDIRRSPHMPPQPYPGNSGNSPSMNNLSVQTALGGRSPSGYNPSSGQPSPISPLGSAGLPMSPYFPGSANASGPLTPTTNGPRMQQRPAIPQHSSSGYSTTTSSLNDSMKKNVRKNEISDPTFLMSTSRVPTVSLQQSTSAPEMGPNGKSNGNGSRSRSASRSRAGSNAATAGFVPPLPPINPLRKQSGPRPTRGMIGGGRRSDGPGDEMDTMSALTMPTIPLSSSSSSTNLSGKNNNYQYSGNSDDFEQRPLRKQASEASGMHSRMMGGGLPGQRMDLPGGMI</sequence>
<feature type="compositionally biased region" description="Low complexity" evidence="1">
    <location>
        <begin position="930"/>
        <end position="941"/>
    </location>
</feature>
<feature type="compositionally biased region" description="Basic and acidic residues" evidence="1">
    <location>
        <begin position="998"/>
        <end position="1010"/>
    </location>
</feature>
<accession>A0ABP0BMK0</accession>
<feature type="compositionally biased region" description="Low complexity" evidence="1">
    <location>
        <begin position="1303"/>
        <end position="1326"/>
    </location>
</feature>
<feature type="compositionally biased region" description="Polar residues" evidence="1">
    <location>
        <begin position="942"/>
        <end position="956"/>
    </location>
</feature>
<protein>
    <submittedName>
        <fullName evidence="2">Uncharacterized protein</fullName>
    </submittedName>
</protein>
<proteinExistence type="predicted"/>
<name>A0ABP0BMK0_9PEZI</name>
<feature type="compositionally biased region" description="Acidic residues" evidence="1">
    <location>
        <begin position="541"/>
        <end position="550"/>
    </location>
</feature>
<feature type="compositionally biased region" description="Low complexity" evidence="1">
    <location>
        <begin position="281"/>
        <end position="304"/>
    </location>
</feature>
<feature type="compositionally biased region" description="Low complexity" evidence="1">
    <location>
        <begin position="398"/>
        <end position="410"/>
    </location>
</feature>
<feature type="compositionally biased region" description="Pro residues" evidence="1">
    <location>
        <begin position="719"/>
        <end position="730"/>
    </location>
</feature>
<feature type="region of interest" description="Disordered" evidence="1">
    <location>
        <begin position="349"/>
        <end position="370"/>
    </location>
</feature>
<feature type="compositionally biased region" description="Low complexity" evidence="1">
    <location>
        <begin position="1065"/>
        <end position="1089"/>
    </location>
</feature>
<feature type="compositionally biased region" description="Low complexity" evidence="1">
    <location>
        <begin position="1171"/>
        <end position="1184"/>
    </location>
</feature>
<evidence type="ECO:0000313" key="2">
    <source>
        <dbReference type="EMBL" id="CAK7220819.1"/>
    </source>
</evidence>
<feature type="compositionally biased region" description="Polar residues" evidence="1">
    <location>
        <begin position="485"/>
        <end position="494"/>
    </location>
</feature>
<feature type="compositionally biased region" description="Polar residues" evidence="1">
    <location>
        <begin position="505"/>
        <end position="539"/>
    </location>
</feature>
<feature type="compositionally biased region" description="Polar residues" evidence="1">
    <location>
        <begin position="1225"/>
        <end position="1239"/>
    </location>
</feature>
<feature type="compositionally biased region" description="Polar residues" evidence="1">
    <location>
        <begin position="868"/>
        <end position="885"/>
    </location>
</feature>
<dbReference type="Proteomes" id="UP001642482">
    <property type="component" value="Unassembled WGS sequence"/>
</dbReference>
<feature type="compositionally biased region" description="Polar residues" evidence="1">
    <location>
        <begin position="1386"/>
        <end position="1401"/>
    </location>
</feature>
<feature type="compositionally biased region" description="Low complexity" evidence="1">
    <location>
        <begin position="1250"/>
        <end position="1260"/>
    </location>
</feature>
<feature type="region of interest" description="Disordered" evidence="1">
    <location>
        <begin position="704"/>
        <end position="1440"/>
    </location>
</feature>
<evidence type="ECO:0000313" key="3">
    <source>
        <dbReference type="Proteomes" id="UP001642482"/>
    </source>
</evidence>
<feature type="compositionally biased region" description="Basic and acidic residues" evidence="1">
    <location>
        <begin position="495"/>
        <end position="504"/>
    </location>
</feature>
<comment type="caution">
    <text evidence="2">The sequence shown here is derived from an EMBL/GenBank/DDBJ whole genome shotgun (WGS) entry which is preliminary data.</text>
</comment>
<feature type="compositionally biased region" description="Polar residues" evidence="1">
    <location>
        <begin position="803"/>
        <end position="818"/>
    </location>
</feature>
<feature type="region of interest" description="Disordered" evidence="1">
    <location>
        <begin position="389"/>
        <end position="456"/>
    </location>
</feature>
<feature type="compositionally biased region" description="Polar residues" evidence="1">
    <location>
        <begin position="770"/>
        <end position="781"/>
    </location>
</feature>
<feature type="compositionally biased region" description="Polar residues" evidence="1">
    <location>
        <begin position="252"/>
        <end position="279"/>
    </location>
</feature>
<feature type="region of interest" description="Disordered" evidence="1">
    <location>
        <begin position="230"/>
        <end position="308"/>
    </location>
</feature>
<dbReference type="EMBL" id="CAWUHD010000037">
    <property type="protein sequence ID" value="CAK7220819.1"/>
    <property type="molecule type" value="Genomic_DNA"/>
</dbReference>
<feature type="compositionally biased region" description="Basic and acidic residues" evidence="1">
    <location>
        <begin position="37"/>
        <end position="46"/>
    </location>
</feature>
<keyword evidence="3" id="KW-1185">Reference proteome</keyword>
<feature type="compositionally biased region" description="Basic and acidic residues" evidence="1">
    <location>
        <begin position="1264"/>
        <end position="1274"/>
    </location>
</feature>
<evidence type="ECO:0000256" key="1">
    <source>
        <dbReference type="SAM" id="MobiDB-lite"/>
    </source>
</evidence>
<feature type="region of interest" description="Disordered" evidence="1">
    <location>
        <begin position="1"/>
        <end position="51"/>
    </location>
</feature>